<accession>A0A0A1VZC5</accession>
<evidence type="ECO:0000313" key="2">
    <source>
        <dbReference type="Proteomes" id="UP000030321"/>
    </source>
</evidence>
<gene>
    <name evidence="1" type="ORF">N44_03955</name>
</gene>
<evidence type="ECO:0000313" key="1">
    <source>
        <dbReference type="EMBL" id="GAL95100.1"/>
    </source>
</evidence>
<reference evidence="2" key="1">
    <citation type="journal article" date="2015" name="Genome">
        <title>Whole Genome Sequence of the Non-Microcystin-Producing Microcystis aeruginosa Strain NIES-44.</title>
        <authorList>
            <person name="Okano K."/>
            <person name="Miyata N."/>
            <person name="Ozaki Y."/>
        </authorList>
    </citation>
    <scope>NUCLEOTIDE SEQUENCE [LARGE SCALE GENOMIC DNA]</scope>
    <source>
        <strain evidence="2">NIES-44</strain>
    </source>
</reference>
<organism evidence="1 2">
    <name type="scientific">Microcystis aeruginosa NIES-44</name>
    <dbReference type="NCBI Taxonomy" id="449439"/>
    <lineage>
        <taxon>Bacteria</taxon>
        <taxon>Bacillati</taxon>
        <taxon>Cyanobacteriota</taxon>
        <taxon>Cyanophyceae</taxon>
        <taxon>Oscillatoriophycideae</taxon>
        <taxon>Chroococcales</taxon>
        <taxon>Microcystaceae</taxon>
        <taxon>Microcystis</taxon>
    </lineage>
</organism>
<name>A0A0A1VZC5_MICAE</name>
<proteinExistence type="predicted"/>
<dbReference type="Proteomes" id="UP000030321">
    <property type="component" value="Unassembled WGS sequence"/>
</dbReference>
<comment type="caution">
    <text evidence="1">The sequence shown here is derived from an EMBL/GenBank/DDBJ whole genome shotgun (WGS) entry which is preliminary data.</text>
</comment>
<protein>
    <submittedName>
        <fullName evidence="1">Uncharacterized protein</fullName>
    </submittedName>
</protein>
<dbReference type="AlphaFoldDB" id="A0A0A1VZC5"/>
<sequence length="47" mass="5100">MGKSDTDTAVTGKKGDKIAKTCELILVTSIYLYLSINSVKLATVRPR</sequence>
<dbReference type="EMBL" id="BBPA01000067">
    <property type="protein sequence ID" value="GAL95100.1"/>
    <property type="molecule type" value="Genomic_DNA"/>
</dbReference>